<reference evidence="4" key="2">
    <citation type="submission" date="2015-01" db="EMBL/GenBank/DDBJ databases">
        <title>Evolutionary Origins and Diversification of the Mycorrhizal Mutualists.</title>
        <authorList>
            <consortium name="DOE Joint Genome Institute"/>
            <consortium name="Mycorrhizal Genomics Consortium"/>
            <person name="Kohler A."/>
            <person name="Kuo A."/>
            <person name="Nagy L.G."/>
            <person name="Floudas D."/>
            <person name="Copeland A."/>
            <person name="Barry K.W."/>
            <person name="Cichocki N."/>
            <person name="Veneault-Fourrey C."/>
            <person name="LaButti K."/>
            <person name="Lindquist E.A."/>
            <person name="Lipzen A."/>
            <person name="Lundell T."/>
            <person name="Morin E."/>
            <person name="Murat C."/>
            <person name="Riley R."/>
            <person name="Ohm R."/>
            <person name="Sun H."/>
            <person name="Tunlid A."/>
            <person name="Henrissat B."/>
            <person name="Grigoriev I.V."/>
            <person name="Hibbett D.S."/>
            <person name="Martin F."/>
        </authorList>
    </citation>
    <scope>NUCLEOTIDE SEQUENCE [LARGE SCALE GENOMIC DNA]</scope>
    <source>
        <strain evidence="4">LaAM-08-1</strain>
    </source>
</reference>
<protein>
    <recommendedName>
        <fullName evidence="2">NACHT domain-containing protein</fullName>
    </recommendedName>
</protein>
<dbReference type="InterPro" id="IPR027417">
    <property type="entry name" value="P-loop_NTPase"/>
</dbReference>
<evidence type="ECO:0000313" key="3">
    <source>
        <dbReference type="EMBL" id="KIJ93870.1"/>
    </source>
</evidence>
<keyword evidence="1" id="KW-0677">Repeat</keyword>
<dbReference type="HOGENOM" id="CLU_000288_6_10_1"/>
<gene>
    <name evidence="3" type="ORF">K443DRAFT_376674</name>
</gene>
<name>A0A0C9WR81_9AGAR</name>
<dbReference type="SUPFAM" id="SSF52540">
    <property type="entry name" value="P-loop containing nucleoside triphosphate hydrolases"/>
    <property type="match status" value="1"/>
</dbReference>
<feature type="domain" description="NACHT" evidence="2">
    <location>
        <begin position="82"/>
        <end position="231"/>
    </location>
</feature>
<accession>A0A0C9WR81</accession>
<evidence type="ECO:0000256" key="1">
    <source>
        <dbReference type="ARBA" id="ARBA00022737"/>
    </source>
</evidence>
<dbReference type="InterPro" id="IPR007111">
    <property type="entry name" value="NACHT_NTPase"/>
</dbReference>
<sequence length="478" mass="54378">MLNQASLRDISGGEFYNVGRDAHIYNSTKSSVNRLEHLHKFIAASAFHDSNERHPPPRCHPSTRKTIRLKIRQWITEDSSTKIFWLSGSTGTGKSAIAQTVAEQCKKDSLLAAAFFFFRSSPERSPATRLVATIAYQIALFVPGAESFVTKAVEDDLSIFSKDLSTQFDHLVVRPLNFATRAQTSKSYFVVIIDGLDECVDEKTQSDILDAIYSSLATESLPLRFLITSRPEHQIRMRFERDDLSSLTEHLVLDDNLEARRDTEILFQAEFARICKEHHVSDSPWPQASDIVSLVDRASSQFIYASTVIKFVDDRRSQPQKRLNLILGTTYHGKVSLFAEVDALYTQILDNILDKDMTLHCLHIVVFSSNDHSWKFLCRPHCLTQLLQLDSGEVQLLLEDLHSVLDVPGQSEARRISIHHKSFADFLSSDARSGKYFLNQDFIRAEIARLLWSCLRQWLNKLRDLDSGKLTYINGIVQ</sequence>
<dbReference type="PANTHER" id="PTHR10039:SF17">
    <property type="entry name" value="FUNGAL STAND N-TERMINAL GOODBYE DOMAIN-CONTAINING PROTEIN-RELATED"/>
    <property type="match status" value="1"/>
</dbReference>
<dbReference type="InterPro" id="IPR056884">
    <property type="entry name" value="NPHP3-like_N"/>
</dbReference>
<proteinExistence type="predicted"/>
<dbReference type="AlphaFoldDB" id="A0A0C9WR81"/>
<dbReference type="Gene3D" id="3.40.50.300">
    <property type="entry name" value="P-loop containing nucleotide triphosphate hydrolases"/>
    <property type="match status" value="1"/>
</dbReference>
<dbReference type="OrthoDB" id="2883583at2759"/>
<evidence type="ECO:0000313" key="4">
    <source>
        <dbReference type="Proteomes" id="UP000054477"/>
    </source>
</evidence>
<dbReference type="PANTHER" id="PTHR10039">
    <property type="entry name" value="AMELOGENIN"/>
    <property type="match status" value="1"/>
</dbReference>
<dbReference type="EMBL" id="KN838820">
    <property type="protein sequence ID" value="KIJ93870.1"/>
    <property type="molecule type" value="Genomic_DNA"/>
</dbReference>
<dbReference type="Proteomes" id="UP000054477">
    <property type="component" value="Unassembled WGS sequence"/>
</dbReference>
<organism evidence="3 4">
    <name type="scientific">Laccaria amethystina LaAM-08-1</name>
    <dbReference type="NCBI Taxonomy" id="1095629"/>
    <lineage>
        <taxon>Eukaryota</taxon>
        <taxon>Fungi</taxon>
        <taxon>Dikarya</taxon>
        <taxon>Basidiomycota</taxon>
        <taxon>Agaricomycotina</taxon>
        <taxon>Agaricomycetes</taxon>
        <taxon>Agaricomycetidae</taxon>
        <taxon>Agaricales</taxon>
        <taxon>Agaricineae</taxon>
        <taxon>Hydnangiaceae</taxon>
        <taxon>Laccaria</taxon>
    </lineage>
</organism>
<keyword evidence="4" id="KW-1185">Reference proteome</keyword>
<reference evidence="3 4" key="1">
    <citation type="submission" date="2014-04" db="EMBL/GenBank/DDBJ databases">
        <authorList>
            <consortium name="DOE Joint Genome Institute"/>
            <person name="Kuo A."/>
            <person name="Kohler A."/>
            <person name="Nagy L.G."/>
            <person name="Floudas D."/>
            <person name="Copeland A."/>
            <person name="Barry K.W."/>
            <person name="Cichocki N."/>
            <person name="Veneault-Fourrey C."/>
            <person name="LaButti K."/>
            <person name="Lindquist E.A."/>
            <person name="Lipzen A."/>
            <person name="Lundell T."/>
            <person name="Morin E."/>
            <person name="Murat C."/>
            <person name="Sun H."/>
            <person name="Tunlid A."/>
            <person name="Henrissat B."/>
            <person name="Grigoriev I.V."/>
            <person name="Hibbett D.S."/>
            <person name="Martin F."/>
            <person name="Nordberg H.P."/>
            <person name="Cantor M.N."/>
            <person name="Hua S.X."/>
        </authorList>
    </citation>
    <scope>NUCLEOTIDE SEQUENCE [LARGE SCALE GENOMIC DNA]</scope>
    <source>
        <strain evidence="3 4">LaAM-08-1</strain>
    </source>
</reference>
<dbReference type="Pfam" id="PF24883">
    <property type="entry name" value="NPHP3_N"/>
    <property type="match status" value="1"/>
</dbReference>
<dbReference type="PROSITE" id="PS50837">
    <property type="entry name" value="NACHT"/>
    <property type="match status" value="1"/>
</dbReference>
<evidence type="ECO:0000259" key="2">
    <source>
        <dbReference type="PROSITE" id="PS50837"/>
    </source>
</evidence>